<dbReference type="Gene3D" id="3.40.50.150">
    <property type="entry name" value="Vaccinia Virus protein VP39"/>
    <property type="match status" value="1"/>
</dbReference>
<name>A0A5N6IQE3_9EURO</name>
<dbReference type="AlphaFoldDB" id="A0A5N6IQE3"/>
<reference evidence="1 2" key="1">
    <citation type="submission" date="2019-04" db="EMBL/GenBank/DDBJ databases">
        <title>Fungal friends and foes A comparative genomics study of 23 Aspergillus species from section Flavi.</title>
        <authorList>
            <consortium name="DOE Joint Genome Institute"/>
            <person name="Kjaerbolling I."/>
            <person name="Vesth T.C."/>
            <person name="Frisvad J.C."/>
            <person name="Nybo J.L."/>
            <person name="Theobald S."/>
            <person name="Kildgaard S."/>
            <person name="Petersen T.I."/>
            <person name="Kuo A."/>
            <person name="Sato A."/>
            <person name="Lyhne E.K."/>
            <person name="Kogle M.E."/>
            <person name="Wiebenga A."/>
            <person name="Kun R.S."/>
            <person name="Lubbers R.J."/>
            <person name="Makela M.R."/>
            <person name="Barry K."/>
            <person name="Chovatia M."/>
            <person name="Clum A."/>
            <person name="Daum C."/>
            <person name="Haridas S."/>
            <person name="He G."/>
            <person name="LaButti K."/>
            <person name="Lipzen A."/>
            <person name="Mondo S."/>
            <person name="Pangilinan J."/>
            <person name="Riley R."/>
            <person name="Salamov A."/>
            <person name="Simmons B.A."/>
            <person name="Magnuson J.K."/>
            <person name="Henrissat B."/>
            <person name="Mortensen U.H."/>
            <person name="Larsen T.O."/>
            <person name="De vries R.P."/>
            <person name="Grigoriev I.V."/>
            <person name="Machida M."/>
            <person name="Baker S.E."/>
            <person name="Andersen M.R."/>
        </authorList>
    </citation>
    <scope>NUCLEOTIDE SEQUENCE [LARGE SCALE GENOMIC DNA]</scope>
    <source>
        <strain evidence="1 2">CBS 117635</strain>
    </source>
</reference>
<dbReference type="SUPFAM" id="SSF53335">
    <property type="entry name" value="S-adenosyl-L-methionine-dependent methyltransferases"/>
    <property type="match status" value="1"/>
</dbReference>
<proteinExistence type="predicted"/>
<accession>A0A5N6IQE3</accession>
<gene>
    <name evidence="1" type="ORF">BDV30DRAFT_243622</name>
</gene>
<dbReference type="EMBL" id="ML732877">
    <property type="protein sequence ID" value="KAB8268129.1"/>
    <property type="molecule type" value="Genomic_DNA"/>
</dbReference>
<dbReference type="CDD" id="cd02440">
    <property type="entry name" value="AdoMet_MTases"/>
    <property type="match status" value="1"/>
</dbReference>
<keyword evidence="2" id="KW-1185">Reference proteome</keyword>
<dbReference type="Proteomes" id="UP000326289">
    <property type="component" value="Unassembled WGS sequence"/>
</dbReference>
<evidence type="ECO:0000313" key="1">
    <source>
        <dbReference type="EMBL" id="KAB8268129.1"/>
    </source>
</evidence>
<sequence length="482" mass="53161">MRVCCLYGFPEDGETVTLSPGPAQYVANHKFTTRLIGNHTAQQDVDSVVQEGFDCYIHFLGGGDGGPAEINAVKYLESLGLLLLGCPSRILGRHGQTTGFIRDTTGVISKEARGPSSDEVVYTCTVVEMGETPVALSPFIIAGPEQHLLQRASNPQLYDAIQEASMKAFLVNEMKGCLGCTVHLRQSQETLVITAIDPTPPIFQPIQQGQSPSPADEAIRLSFPGGHRAFLNSAIATTALRQGQRAQLFTHVRREYDEVAPRYNTVAGADYTATVQAVATRYDFTGTVLDLACGTGLVGRFYGEAACHSASSSPSLSGARFIGVDISAQMREECLRHGWYEEVLVGPMQRVLTEYCEPVDHLVCMGALHYLDSSELSLVLSRAFLLARRSVTVSVDEIPDAYNLAQRERGRGHMHSWNHLGEVEAYGVPRGWRMSDRWRRLGWRSPTTGNEVFTNVLRFEQLGLEQWHILQKISNNLEELRC</sequence>
<dbReference type="InterPro" id="IPR029063">
    <property type="entry name" value="SAM-dependent_MTases_sf"/>
</dbReference>
<organism evidence="1 2">
    <name type="scientific">Aspergillus minisclerotigenes</name>
    <dbReference type="NCBI Taxonomy" id="656917"/>
    <lineage>
        <taxon>Eukaryota</taxon>
        <taxon>Fungi</taxon>
        <taxon>Dikarya</taxon>
        <taxon>Ascomycota</taxon>
        <taxon>Pezizomycotina</taxon>
        <taxon>Eurotiomycetes</taxon>
        <taxon>Eurotiomycetidae</taxon>
        <taxon>Eurotiales</taxon>
        <taxon>Aspergillaceae</taxon>
        <taxon>Aspergillus</taxon>
        <taxon>Aspergillus subgen. Circumdati</taxon>
    </lineage>
</organism>
<protein>
    <submittedName>
        <fullName evidence="1">Uncharacterized protein</fullName>
    </submittedName>
</protein>
<evidence type="ECO:0000313" key="2">
    <source>
        <dbReference type="Proteomes" id="UP000326289"/>
    </source>
</evidence>